<feature type="transmembrane region" description="Helical" evidence="1">
    <location>
        <begin position="20"/>
        <end position="41"/>
    </location>
</feature>
<gene>
    <name evidence="3" type="ORF">ACFQMN_07520</name>
</gene>
<feature type="transmembrane region" description="Helical" evidence="1">
    <location>
        <begin position="125"/>
        <end position="141"/>
    </location>
</feature>
<feature type="transmembrane region" description="Helical" evidence="1">
    <location>
        <begin position="101"/>
        <end position="119"/>
    </location>
</feature>
<feature type="domain" description="CAAX prenyl protease 2/Lysostaphin resistance protein A-like" evidence="2">
    <location>
        <begin position="99"/>
        <end position="183"/>
    </location>
</feature>
<keyword evidence="1" id="KW-0472">Membrane</keyword>
<feature type="transmembrane region" description="Helical" evidence="1">
    <location>
        <begin position="61"/>
        <end position="81"/>
    </location>
</feature>
<dbReference type="EMBL" id="JBHTBY010000006">
    <property type="protein sequence ID" value="MFC7320727.1"/>
    <property type="molecule type" value="Genomic_DNA"/>
</dbReference>
<evidence type="ECO:0000313" key="3">
    <source>
        <dbReference type="EMBL" id="MFC7320727.1"/>
    </source>
</evidence>
<feature type="transmembrane region" description="Helical" evidence="1">
    <location>
        <begin position="148"/>
        <end position="164"/>
    </location>
</feature>
<dbReference type="Proteomes" id="UP001596494">
    <property type="component" value="Unassembled WGS sequence"/>
</dbReference>
<sequence length="196" mass="22379">MSRVKQAELIKQMSSKEITFHLLITQVVLLLIAIVLSLIFFPSPLEQWMQLFEVQFPEWVLFGIIPGLIVISVDFLLIALLPERYYDDGGVNKKVFENQSVVKIFLITLLIAICEEALFRGVLQTQFGFVIASTLFALIHFRYLKKVVLFVSVLLVSYFIGYIFHITGSLPVTITSHFLIDFVLGLWIYSRSGEGN</sequence>
<reference evidence="4" key="1">
    <citation type="journal article" date="2019" name="Int. J. Syst. Evol. Microbiol.">
        <title>The Global Catalogue of Microorganisms (GCM) 10K type strain sequencing project: providing services to taxonomists for standard genome sequencing and annotation.</title>
        <authorList>
            <consortium name="The Broad Institute Genomics Platform"/>
            <consortium name="The Broad Institute Genome Sequencing Center for Infectious Disease"/>
            <person name="Wu L."/>
            <person name="Ma J."/>
        </authorList>
    </citation>
    <scope>NUCLEOTIDE SEQUENCE [LARGE SCALE GENOMIC DNA]</scope>
    <source>
        <strain evidence="4">CCUG 73951</strain>
    </source>
</reference>
<feature type="transmembrane region" description="Helical" evidence="1">
    <location>
        <begin position="170"/>
        <end position="189"/>
    </location>
</feature>
<accession>A0ABW2K3G7</accession>
<comment type="caution">
    <text evidence="3">The sequence shown here is derived from an EMBL/GenBank/DDBJ whole genome shotgun (WGS) entry which is preliminary data.</text>
</comment>
<evidence type="ECO:0000256" key="1">
    <source>
        <dbReference type="SAM" id="Phobius"/>
    </source>
</evidence>
<keyword evidence="3" id="KW-0378">Hydrolase</keyword>
<proteinExistence type="predicted"/>
<keyword evidence="1" id="KW-0812">Transmembrane</keyword>
<dbReference type="GO" id="GO:0016787">
    <property type="term" value="F:hydrolase activity"/>
    <property type="evidence" value="ECO:0007669"/>
    <property type="project" value="UniProtKB-KW"/>
</dbReference>
<dbReference type="RefSeq" id="WP_289214331.1">
    <property type="nucleotide sequence ID" value="NZ_JAPVRC010000001.1"/>
</dbReference>
<dbReference type="Pfam" id="PF02517">
    <property type="entry name" value="Rce1-like"/>
    <property type="match status" value="1"/>
</dbReference>
<name>A0ABW2K3G7_9BACI</name>
<dbReference type="EC" id="3.4.-.-" evidence="3"/>
<protein>
    <submittedName>
        <fullName evidence="3">CPBP family intramembrane glutamic endopeptidase</fullName>
        <ecNumber evidence="3">3.4.-.-</ecNumber>
    </submittedName>
</protein>
<organism evidence="3 4">
    <name type="scientific">Halobacillus campisalis</name>
    <dbReference type="NCBI Taxonomy" id="435909"/>
    <lineage>
        <taxon>Bacteria</taxon>
        <taxon>Bacillati</taxon>
        <taxon>Bacillota</taxon>
        <taxon>Bacilli</taxon>
        <taxon>Bacillales</taxon>
        <taxon>Bacillaceae</taxon>
        <taxon>Halobacillus</taxon>
    </lineage>
</organism>
<evidence type="ECO:0000313" key="4">
    <source>
        <dbReference type="Proteomes" id="UP001596494"/>
    </source>
</evidence>
<dbReference type="InterPro" id="IPR003675">
    <property type="entry name" value="Rce1/LyrA-like_dom"/>
</dbReference>
<keyword evidence="4" id="KW-1185">Reference proteome</keyword>
<keyword evidence="1" id="KW-1133">Transmembrane helix</keyword>
<evidence type="ECO:0000259" key="2">
    <source>
        <dbReference type="Pfam" id="PF02517"/>
    </source>
</evidence>